<dbReference type="Proteomes" id="UP001529510">
    <property type="component" value="Unassembled WGS sequence"/>
</dbReference>
<dbReference type="PANTHER" id="PTHR21597:SF0">
    <property type="entry name" value="THO COMPLEX SUBUNIT 2"/>
    <property type="match status" value="1"/>
</dbReference>
<organism evidence="4 5">
    <name type="scientific">Cirrhinus mrigala</name>
    <name type="common">Mrigala</name>
    <dbReference type="NCBI Taxonomy" id="683832"/>
    <lineage>
        <taxon>Eukaryota</taxon>
        <taxon>Metazoa</taxon>
        <taxon>Chordata</taxon>
        <taxon>Craniata</taxon>
        <taxon>Vertebrata</taxon>
        <taxon>Euteleostomi</taxon>
        <taxon>Actinopterygii</taxon>
        <taxon>Neopterygii</taxon>
        <taxon>Teleostei</taxon>
        <taxon>Ostariophysi</taxon>
        <taxon>Cypriniformes</taxon>
        <taxon>Cyprinidae</taxon>
        <taxon>Labeoninae</taxon>
        <taxon>Labeonini</taxon>
        <taxon>Cirrhinus</taxon>
    </lineage>
</organism>
<dbReference type="EMBL" id="JAMKFB020000014">
    <property type="protein sequence ID" value="KAL0176837.1"/>
    <property type="molecule type" value="Genomic_DNA"/>
</dbReference>
<comment type="subunit">
    <text evidence="1">Component of the THO subcomplex, which is composed of THOC1, THOC2, THOC3, THOC5, THOC6 and THOC7. The THO subcomplex interacts with DDX39B to form the THO-DDX39B complex which multimerizes into a 28-subunit tetrameric assembly. Component of the transcription/export (TREX) complex at least composed of ALYREF/THOC4, DDX39B, SARNP/CIP29, CHTOP and the THO subcomplex; in the complex interacts with THOC1, THOC3, THOC5, THOC7 and DDX39B. TREX seems to have a dynamic structure involving ATP-dependent remodeling. Interacts with POLDIP3 and ZC3H11A.</text>
</comment>
<reference evidence="4 5" key="1">
    <citation type="submission" date="2024-05" db="EMBL/GenBank/DDBJ databases">
        <title>Genome sequencing and assembly of Indian major carp, Cirrhinus mrigala (Hamilton, 1822).</title>
        <authorList>
            <person name="Mohindra V."/>
            <person name="Chowdhury L.M."/>
            <person name="Lal K."/>
            <person name="Jena J.K."/>
        </authorList>
    </citation>
    <scope>NUCLEOTIDE SEQUENCE [LARGE SCALE GENOMIC DNA]</scope>
    <source>
        <strain evidence="4">CM1030</strain>
        <tissue evidence="4">Blood</tissue>
    </source>
</reference>
<sequence>PLNKKKKEKERCTALQDKLQEEEKKQLEHVQRVLHRLKLEKDNWLLARSLQCSKALRVSLTPVFSLFSESTKNETITKFLQLCIFPRCVFSAIDAVYCARFVELVHQQKTPNFCTLLCYDR</sequence>
<accession>A0ABD0PS26</accession>
<proteinExistence type="predicted"/>
<dbReference type="AlphaFoldDB" id="A0ABD0PS26"/>
<dbReference type="InterPro" id="IPR040007">
    <property type="entry name" value="Tho2"/>
</dbReference>
<gene>
    <name evidence="4" type="ORF">M9458_029167</name>
</gene>
<evidence type="ECO:0000313" key="4">
    <source>
        <dbReference type="EMBL" id="KAL0176837.1"/>
    </source>
</evidence>
<dbReference type="InterPro" id="IPR021418">
    <property type="entry name" value="THO_THOC2_C"/>
</dbReference>
<protein>
    <recommendedName>
        <fullName evidence="3">THO complex subunitTHOC2 C-terminal domain-containing protein</fullName>
    </recommendedName>
</protein>
<feature type="non-terminal residue" evidence="4">
    <location>
        <position position="1"/>
    </location>
</feature>
<feature type="domain" description="THO complex subunitTHOC2 C-terminal" evidence="3">
    <location>
        <begin position="3"/>
        <end position="121"/>
    </location>
</feature>
<evidence type="ECO:0000256" key="1">
    <source>
        <dbReference type="ARBA" id="ARBA00047033"/>
    </source>
</evidence>
<evidence type="ECO:0000313" key="5">
    <source>
        <dbReference type="Proteomes" id="UP001529510"/>
    </source>
</evidence>
<evidence type="ECO:0000256" key="2">
    <source>
        <dbReference type="SAM" id="Coils"/>
    </source>
</evidence>
<dbReference type="PANTHER" id="PTHR21597">
    <property type="entry name" value="THO2 PROTEIN"/>
    <property type="match status" value="1"/>
</dbReference>
<feature type="coiled-coil region" evidence="2">
    <location>
        <begin position="2"/>
        <end position="40"/>
    </location>
</feature>
<comment type="caution">
    <text evidence="4">The sequence shown here is derived from an EMBL/GenBank/DDBJ whole genome shotgun (WGS) entry which is preliminary data.</text>
</comment>
<keyword evidence="5" id="KW-1185">Reference proteome</keyword>
<dbReference type="Pfam" id="PF11262">
    <property type="entry name" value="Tho2"/>
    <property type="match status" value="1"/>
</dbReference>
<evidence type="ECO:0000259" key="3">
    <source>
        <dbReference type="Pfam" id="PF11262"/>
    </source>
</evidence>
<keyword evidence="2" id="KW-0175">Coiled coil</keyword>
<feature type="non-terminal residue" evidence="4">
    <location>
        <position position="121"/>
    </location>
</feature>
<name>A0ABD0PS26_CIRMR</name>